<dbReference type="EMBL" id="CP001101">
    <property type="protein sequence ID" value="ACE04409.1"/>
    <property type="molecule type" value="Genomic_DNA"/>
</dbReference>
<reference evidence="1" key="1">
    <citation type="submission" date="2008-06" db="EMBL/GenBank/DDBJ databases">
        <title>Complete sequence of Chlorobium phaeobacteroides BS1.</title>
        <authorList>
            <consortium name="US DOE Joint Genome Institute"/>
            <person name="Lucas S."/>
            <person name="Copeland A."/>
            <person name="Lapidus A."/>
            <person name="Glavina del Rio T."/>
            <person name="Dalin E."/>
            <person name="Tice H."/>
            <person name="Bruce D."/>
            <person name="Goodwin L."/>
            <person name="Pitluck S."/>
            <person name="Schmutz J."/>
            <person name="Larimer F."/>
            <person name="Land M."/>
            <person name="Hauser L."/>
            <person name="Kyrpides N."/>
            <person name="Ovchinnikova G."/>
            <person name="Li T."/>
            <person name="Liu Z."/>
            <person name="Zhao F."/>
            <person name="Overmann J."/>
            <person name="Bryant D.A."/>
            <person name="Richardson P."/>
        </authorList>
    </citation>
    <scope>NUCLEOTIDE SEQUENCE [LARGE SCALE GENOMIC DNA]</scope>
    <source>
        <strain evidence="1">BS1</strain>
    </source>
</reference>
<accession>B3EJP0</accession>
<proteinExistence type="predicted"/>
<dbReference type="STRING" id="331678.Cphamn1_1483"/>
<dbReference type="eggNOG" id="ENOG50303FA">
    <property type="taxonomic scope" value="Bacteria"/>
</dbReference>
<dbReference type="OrthoDB" id="598113at2"/>
<name>B3EJP0_CHLPB</name>
<evidence type="ECO:0000313" key="1">
    <source>
        <dbReference type="EMBL" id="ACE04409.1"/>
    </source>
</evidence>
<gene>
    <name evidence="1" type="ordered locus">Cphamn1_1483</name>
</gene>
<dbReference type="KEGG" id="cpb:Cphamn1_1483"/>
<sequence length="139" mass="16443">MNLKYSELRMAFDFVSSRDQGENIAYVGRDDGEFYYYSQVLGLDETRGKDVHSSNFESVPHRDILNLGRELAFDFIDERLAEQYAVVREYFAEEDTAESRFSDMLQSHGLLQDWNEYKAEKVEKTLREWCTQKQIELDD</sequence>
<protein>
    <submittedName>
        <fullName evidence="1">Uncharacterized protein</fullName>
    </submittedName>
</protein>
<dbReference type="AlphaFoldDB" id="B3EJP0"/>
<dbReference type="HOGENOM" id="CLU_149325_0_0_10"/>
<organism evidence="1">
    <name type="scientific">Chlorobium phaeobacteroides (strain BS1)</name>
    <dbReference type="NCBI Taxonomy" id="331678"/>
    <lineage>
        <taxon>Bacteria</taxon>
        <taxon>Pseudomonadati</taxon>
        <taxon>Chlorobiota</taxon>
        <taxon>Chlorobiia</taxon>
        <taxon>Chlorobiales</taxon>
        <taxon>Chlorobiaceae</taxon>
        <taxon>Chlorobium/Pelodictyon group</taxon>
        <taxon>Chlorobium</taxon>
    </lineage>
</organism>